<dbReference type="RefSeq" id="WP_256208371.1">
    <property type="nucleotide sequence ID" value="NZ_FOVJ01000001.1"/>
</dbReference>
<sequence>MRAKIIIVALVIGMVWSNEQASSKADGGASVRIALASGQGEKK</sequence>
<reference evidence="2" key="1">
    <citation type="submission" date="2016-10" db="EMBL/GenBank/DDBJ databases">
        <authorList>
            <person name="Varghese N."/>
        </authorList>
    </citation>
    <scope>NUCLEOTIDE SEQUENCE [LARGE SCALE GENOMIC DNA]</scope>
    <source>
        <strain evidence="2">Nsp8</strain>
    </source>
</reference>
<protein>
    <submittedName>
        <fullName evidence="1">Uncharacterized protein</fullName>
    </submittedName>
</protein>
<evidence type="ECO:0000313" key="1">
    <source>
        <dbReference type="EMBL" id="SFN41455.1"/>
    </source>
</evidence>
<keyword evidence="2" id="KW-1185">Reference proteome</keyword>
<organism evidence="1 2">
    <name type="scientific">Nitrosospira briensis</name>
    <dbReference type="NCBI Taxonomy" id="35799"/>
    <lineage>
        <taxon>Bacteria</taxon>
        <taxon>Pseudomonadati</taxon>
        <taxon>Pseudomonadota</taxon>
        <taxon>Betaproteobacteria</taxon>
        <taxon>Nitrosomonadales</taxon>
        <taxon>Nitrosomonadaceae</taxon>
        <taxon>Nitrosospira</taxon>
    </lineage>
</organism>
<evidence type="ECO:0000313" key="2">
    <source>
        <dbReference type="Proteomes" id="UP000183107"/>
    </source>
</evidence>
<dbReference type="Proteomes" id="UP000183107">
    <property type="component" value="Unassembled WGS sequence"/>
</dbReference>
<dbReference type="EMBL" id="FOVJ01000001">
    <property type="protein sequence ID" value="SFN41455.1"/>
    <property type="molecule type" value="Genomic_DNA"/>
</dbReference>
<dbReference type="AlphaFoldDB" id="A0A1I4YTV2"/>
<accession>A0A1I4YTV2</accession>
<proteinExistence type="predicted"/>
<name>A0A1I4YTV2_9PROT</name>
<gene>
    <name evidence="1" type="ORF">SAMN05216386_0884</name>
</gene>